<dbReference type="InterPro" id="IPR050777">
    <property type="entry name" value="SET2_Histone-Lys_MeTrsfase"/>
</dbReference>
<dbReference type="SMART" id="SM00570">
    <property type="entry name" value="AWS"/>
    <property type="match status" value="1"/>
</dbReference>
<evidence type="ECO:0000256" key="14">
    <source>
        <dbReference type="ARBA" id="ARBA00047545"/>
    </source>
</evidence>
<evidence type="ECO:0000256" key="8">
    <source>
        <dbReference type="ARBA" id="ARBA00022679"/>
    </source>
</evidence>
<evidence type="ECO:0000256" key="4">
    <source>
        <dbReference type="ARBA" id="ARBA00018028"/>
    </source>
</evidence>
<feature type="region of interest" description="Disordered" evidence="16">
    <location>
        <begin position="467"/>
        <end position="493"/>
    </location>
</feature>
<proteinExistence type="predicted"/>
<dbReference type="Gene3D" id="1.10.1740.100">
    <property type="entry name" value="Set2, Rpb1 interacting domain"/>
    <property type="match status" value="1"/>
</dbReference>
<protein>
    <recommendedName>
        <fullName evidence="4">Histone-lysine N-methyltransferase, H3 lysine-36 specific</fullName>
        <ecNumber evidence="3">2.1.1.359</ecNumber>
    </recommendedName>
    <alternativeName>
        <fullName evidence="13">SET domain-containing protein 2</fullName>
    </alternativeName>
</protein>
<dbReference type="PROSITE" id="PS51568">
    <property type="entry name" value="SAM_MT43_SET2_1"/>
    <property type="match status" value="1"/>
</dbReference>
<dbReference type="InterPro" id="IPR036020">
    <property type="entry name" value="WW_dom_sf"/>
</dbReference>
<organism evidence="21 22">
    <name type="scientific">Pichia inconspicua</name>
    <dbReference type="NCBI Taxonomy" id="52247"/>
    <lineage>
        <taxon>Eukaryota</taxon>
        <taxon>Fungi</taxon>
        <taxon>Dikarya</taxon>
        <taxon>Ascomycota</taxon>
        <taxon>Saccharomycotina</taxon>
        <taxon>Pichiomycetes</taxon>
        <taxon>Pichiales</taxon>
        <taxon>Pichiaceae</taxon>
        <taxon>Pichia</taxon>
    </lineage>
</organism>
<evidence type="ECO:0000256" key="9">
    <source>
        <dbReference type="ARBA" id="ARBA00022691"/>
    </source>
</evidence>
<evidence type="ECO:0000256" key="7">
    <source>
        <dbReference type="ARBA" id="ARBA00022603"/>
    </source>
</evidence>
<keyword evidence="10" id="KW-0805">Transcription regulation</keyword>
<keyword evidence="11" id="KW-0804">Transcription</keyword>
<dbReference type="InterPro" id="IPR006560">
    <property type="entry name" value="AWS_dom"/>
</dbReference>
<dbReference type="PROSITE" id="PS51215">
    <property type="entry name" value="AWS"/>
    <property type="match status" value="1"/>
</dbReference>
<dbReference type="STRING" id="52247.A0A4T0X442"/>
<evidence type="ECO:0000259" key="20">
    <source>
        <dbReference type="PROSITE" id="PS51215"/>
    </source>
</evidence>
<comment type="subcellular location">
    <subcellularLocation>
        <location evidence="2">Chromosome</location>
    </subcellularLocation>
    <subcellularLocation>
        <location evidence="1">Nucleus</location>
    </subcellularLocation>
</comment>
<dbReference type="PROSITE" id="PS01159">
    <property type="entry name" value="WW_DOMAIN_1"/>
    <property type="match status" value="1"/>
</dbReference>
<evidence type="ECO:0000256" key="16">
    <source>
        <dbReference type="SAM" id="MobiDB-lite"/>
    </source>
</evidence>
<dbReference type="SMART" id="SM00456">
    <property type="entry name" value="WW"/>
    <property type="match status" value="1"/>
</dbReference>
<dbReference type="PROSITE" id="PS50280">
    <property type="entry name" value="SET"/>
    <property type="match status" value="1"/>
</dbReference>
<evidence type="ECO:0000256" key="12">
    <source>
        <dbReference type="ARBA" id="ARBA00023242"/>
    </source>
</evidence>
<comment type="catalytic activity">
    <reaction evidence="14">
        <text>L-lysyl(36)-[histone H3] + 3 S-adenosyl-L-methionine = N(6),N(6),N(6)-trimethyl-L-lysyl(36)-[histone H3] + 3 S-adenosyl-L-homocysteine + 3 H(+)</text>
        <dbReference type="Rhea" id="RHEA:60324"/>
        <dbReference type="Rhea" id="RHEA-COMP:9785"/>
        <dbReference type="Rhea" id="RHEA-COMP:15536"/>
        <dbReference type="ChEBI" id="CHEBI:15378"/>
        <dbReference type="ChEBI" id="CHEBI:29969"/>
        <dbReference type="ChEBI" id="CHEBI:57856"/>
        <dbReference type="ChEBI" id="CHEBI:59789"/>
        <dbReference type="ChEBI" id="CHEBI:61961"/>
        <dbReference type="EC" id="2.1.1.359"/>
    </reaction>
</comment>
<feature type="domain" description="AWS" evidence="20">
    <location>
        <begin position="58"/>
        <end position="112"/>
    </location>
</feature>
<keyword evidence="9" id="KW-0949">S-adenosyl-L-methionine</keyword>
<dbReference type="EC" id="2.1.1.359" evidence="3"/>
<dbReference type="Proteomes" id="UP000307173">
    <property type="component" value="Unassembled WGS sequence"/>
</dbReference>
<feature type="domain" description="SET" evidence="18">
    <location>
        <begin position="114"/>
        <end position="231"/>
    </location>
</feature>
<dbReference type="OrthoDB" id="422362at2759"/>
<dbReference type="CDD" id="cd00201">
    <property type="entry name" value="WW"/>
    <property type="match status" value="1"/>
</dbReference>
<evidence type="ECO:0000256" key="5">
    <source>
        <dbReference type="ARBA" id="ARBA00022454"/>
    </source>
</evidence>
<evidence type="ECO:0000256" key="11">
    <source>
        <dbReference type="ARBA" id="ARBA00023163"/>
    </source>
</evidence>
<dbReference type="SUPFAM" id="SSF51045">
    <property type="entry name" value="WW domain"/>
    <property type="match status" value="1"/>
</dbReference>
<dbReference type="InterPro" id="IPR013257">
    <property type="entry name" value="SRI"/>
</dbReference>
<keyword evidence="22" id="KW-1185">Reference proteome</keyword>
<dbReference type="SUPFAM" id="SSF82199">
    <property type="entry name" value="SET domain"/>
    <property type="match status" value="1"/>
</dbReference>
<sequence>MVEFTSITAKYPKSETPVLNHPLFLEYEDKTEEVRKQFVELKENQYIGRLKHVYSASNEFMTCDCTEEIEDGINVACGPESDCINRLTNIECVDGQCGCGDDCLNQRFQRREYADVSIFLTENKGYGMRANSSIIEGSLIIEYMGDIVDAEEYKLRKQKYDAEGLKHFYFMMIQDNEIIDATKRASLGRYCNHSCDPNAYVDKWVVNKRYRMGIFAKRNITAGEEICFDYNVDRYGAEPQKCYCGSENCLGVMGGKTQSETVRLLPHTITEALGVRASDEKKWLKEQKKSGVKVTKDNLSSNVNVEFVKSLTLEPLEISDVAKISSCLMQPDLDAVVIRRIIERFLLSSNNELCELLIRFNRLHGIQALGHALKTIISSSVNSHLTEEQKQAIADIIVLLENWPQLKSKNSIQDIQLEESLKLIQSMNIDDDYKPRIETLLENWRTLDVIYRIPKKVDQTIKTILDDRRSRSSDETSMPSSLSKIPKGPANSKPWGDIDISNIPKNQQYEGVPLPPGWEWAYDAERKSDYFFNRSTNTTQWDKPEWPRIISDEETTRKRKEREKELERIRKREIRELKVLERQRELLRQQSLKQHEETESILSSIIQDATKSNNISNDSNSRKRVKIGTFKTMGSLKKKKSEDVVEKQWHSHFASYVPNAIKKYEATIGRDNLKSCARDIVHLLTEKEMKRHAGENVPASLSEERKLKIKSFCKAYMVKFMQKYEEKAKKKRQDKDLKKSISFVNSDSVPLD</sequence>
<name>A0A4T0X442_9ASCO</name>
<evidence type="ECO:0000256" key="2">
    <source>
        <dbReference type="ARBA" id="ARBA00004286"/>
    </source>
</evidence>
<dbReference type="EMBL" id="SELW01000218">
    <property type="protein sequence ID" value="TID30003.1"/>
    <property type="molecule type" value="Genomic_DNA"/>
</dbReference>
<dbReference type="SMART" id="SM00508">
    <property type="entry name" value="PostSET"/>
    <property type="match status" value="1"/>
</dbReference>
<keyword evidence="12" id="KW-0539">Nucleus</keyword>
<dbReference type="GO" id="GO:0140955">
    <property type="term" value="F:histone H3K36 trimethyltransferase activity"/>
    <property type="evidence" value="ECO:0007669"/>
    <property type="project" value="UniProtKB-EC"/>
</dbReference>
<dbReference type="InterPro" id="IPR001214">
    <property type="entry name" value="SET_dom"/>
</dbReference>
<evidence type="ECO:0000313" key="22">
    <source>
        <dbReference type="Proteomes" id="UP000307173"/>
    </source>
</evidence>
<dbReference type="GO" id="GO:0005634">
    <property type="term" value="C:nucleus"/>
    <property type="evidence" value="ECO:0007669"/>
    <property type="project" value="UniProtKB-SubCell"/>
</dbReference>
<evidence type="ECO:0000259" key="18">
    <source>
        <dbReference type="PROSITE" id="PS50280"/>
    </source>
</evidence>
<gene>
    <name evidence="21" type="ORF">CANINC_001372</name>
</gene>
<dbReference type="Pfam" id="PF17907">
    <property type="entry name" value="AWS"/>
    <property type="match status" value="1"/>
</dbReference>
<dbReference type="InterPro" id="IPR046341">
    <property type="entry name" value="SET_dom_sf"/>
</dbReference>
<comment type="caution">
    <text evidence="21">The sequence shown here is derived from an EMBL/GenBank/DDBJ whole genome shotgun (WGS) entry which is preliminary data.</text>
</comment>
<dbReference type="InterPro" id="IPR001202">
    <property type="entry name" value="WW_dom"/>
</dbReference>
<evidence type="ECO:0000259" key="19">
    <source>
        <dbReference type="PROSITE" id="PS50868"/>
    </source>
</evidence>
<keyword evidence="15" id="KW-0175">Coiled coil</keyword>
<feature type="domain" description="WW" evidence="17">
    <location>
        <begin position="512"/>
        <end position="546"/>
    </location>
</feature>
<dbReference type="Pfam" id="PF00856">
    <property type="entry name" value="SET"/>
    <property type="match status" value="1"/>
</dbReference>
<dbReference type="InterPro" id="IPR025788">
    <property type="entry name" value="Set2_fungi"/>
</dbReference>
<evidence type="ECO:0000256" key="13">
    <source>
        <dbReference type="ARBA" id="ARBA00030091"/>
    </source>
</evidence>
<dbReference type="AlphaFoldDB" id="A0A4T0X442"/>
<accession>A0A4T0X442</accession>
<dbReference type="PROSITE" id="PS50868">
    <property type="entry name" value="POST_SET"/>
    <property type="match status" value="1"/>
</dbReference>
<keyword evidence="5" id="KW-0158">Chromosome</keyword>
<keyword evidence="7" id="KW-0489">Methyltransferase</keyword>
<keyword evidence="8" id="KW-0808">Transferase</keyword>
<reference evidence="21 22" key="1">
    <citation type="journal article" date="2019" name="Front. Genet.">
        <title>Whole-Genome Sequencing of the Opportunistic Yeast Pathogen Candida inconspicua Uncovers Its Hybrid Origin.</title>
        <authorList>
            <person name="Mixao V."/>
            <person name="Hansen A.P."/>
            <person name="Saus E."/>
            <person name="Boekhout T."/>
            <person name="Lass-Florl C."/>
            <person name="Gabaldon T."/>
        </authorList>
    </citation>
    <scope>NUCLEOTIDE SEQUENCE [LARGE SCALE GENOMIC DNA]</scope>
    <source>
        <strain evidence="21 22">CBS 180</strain>
    </source>
</reference>
<evidence type="ECO:0000256" key="3">
    <source>
        <dbReference type="ARBA" id="ARBA00012178"/>
    </source>
</evidence>
<evidence type="ECO:0000313" key="21">
    <source>
        <dbReference type="EMBL" id="TID30003.1"/>
    </source>
</evidence>
<evidence type="ECO:0000256" key="15">
    <source>
        <dbReference type="SAM" id="Coils"/>
    </source>
</evidence>
<evidence type="ECO:0000256" key="1">
    <source>
        <dbReference type="ARBA" id="ARBA00004123"/>
    </source>
</evidence>
<feature type="coiled-coil region" evidence="15">
    <location>
        <begin position="552"/>
        <end position="597"/>
    </location>
</feature>
<dbReference type="Pfam" id="PF08236">
    <property type="entry name" value="SRI"/>
    <property type="match status" value="1"/>
</dbReference>
<dbReference type="Gene3D" id="2.20.70.10">
    <property type="match status" value="1"/>
</dbReference>
<evidence type="ECO:0000259" key="17">
    <source>
        <dbReference type="PROSITE" id="PS50020"/>
    </source>
</evidence>
<dbReference type="GO" id="GO:0032259">
    <property type="term" value="P:methylation"/>
    <property type="evidence" value="ECO:0007669"/>
    <property type="project" value="UniProtKB-KW"/>
</dbReference>
<feature type="domain" description="Post-SET" evidence="19">
    <location>
        <begin position="238"/>
        <end position="254"/>
    </location>
</feature>
<dbReference type="InterPro" id="IPR038190">
    <property type="entry name" value="SRI_sf"/>
</dbReference>
<dbReference type="InterPro" id="IPR003616">
    <property type="entry name" value="Post-SET_dom"/>
</dbReference>
<evidence type="ECO:0000256" key="6">
    <source>
        <dbReference type="ARBA" id="ARBA00022491"/>
    </source>
</evidence>
<dbReference type="GO" id="GO:0005694">
    <property type="term" value="C:chromosome"/>
    <property type="evidence" value="ECO:0007669"/>
    <property type="project" value="UniProtKB-SubCell"/>
</dbReference>
<dbReference type="GO" id="GO:0006355">
    <property type="term" value="P:regulation of DNA-templated transcription"/>
    <property type="evidence" value="ECO:0007669"/>
    <property type="project" value="InterPro"/>
</dbReference>
<dbReference type="PROSITE" id="PS50020">
    <property type="entry name" value="WW_DOMAIN_2"/>
    <property type="match status" value="1"/>
</dbReference>
<evidence type="ECO:0000256" key="10">
    <source>
        <dbReference type="ARBA" id="ARBA00023015"/>
    </source>
</evidence>
<dbReference type="SMART" id="SM00317">
    <property type="entry name" value="SET"/>
    <property type="match status" value="1"/>
</dbReference>
<dbReference type="PANTHER" id="PTHR22884">
    <property type="entry name" value="SET DOMAIN PROTEINS"/>
    <property type="match status" value="1"/>
</dbReference>
<dbReference type="Pfam" id="PF00397">
    <property type="entry name" value="WW"/>
    <property type="match status" value="1"/>
</dbReference>
<keyword evidence="6" id="KW-0678">Repressor</keyword>
<dbReference type="Gene3D" id="2.170.270.10">
    <property type="entry name" value="SET domain"/>
    <property type="match status" value="1"/>
</dbReference>